<feature type="compositionally biased region" description="Low complexity" evidence="1">
    <location>
        <begin position="42"/>
        <end position="58"/>
    </location>
</feature>
<dbReference type="PATRIC" id="fig|1244869.3.peg.194"/>
<evidence type="ECO:0000313" key="3">
    <source>
        <dbReference type="EMBL" id="EME71786.1"/>
    </source>
</evidence>
<organism evidence="3 4">
    <name type="scientific">Paramagnetospirillum caucaseum</name>
    <dbReference type="NCBI Taxonomy" id="1244869"/>
    <lineage>
        <taxon>Bacteria</taxon>
        <taxon>Pseudomonadati</taxon>
        <taxon>Pseudomonadota</taxon>
        <taxon>Alphaproteobacteria</taxon>
        <taxon>Rhodospirillales</taxon>
        <taxon>Magnetospirillaceae</taxon>
        <taxon>Paramagnetospirillum</taxon>
    </lineage>
</organism>
<dbReference type="RefSeq" id="WP_008613311.1">
    <property type="nucleotide sequence ID" value="NZ_AONQ01000002.1"/>
</dbReference>
<evidence type="ECO:0000313" key="4">
    <source>
        <dbReference type="Proteomes" id="UP000011744"/>
    </source>
</evidence>
<dbReference type="STRING" id="1244869.H261_01017"/>
<evidence type="ECO:0000256" key="1">
    <source>
        <dbReference type="SAM" id="MobiDB-lite"/>
    </source>
</evidence>
<feature type="chain" id="PRO_5004029831" evidence="2">
    <location>
        <begin position="26"/>
        <end position="88"/>
    </location>
</feature>
<dbReference type="AlphaFoldDB" id="M2YFL4"/>
<dbReference type="Proteomes" id="UP000011744">
    <property type="component" value="Unassembled WGS sequence"/>
</dbReference>
<sequence>MAILRMMRVAMALSLMAGLSGCAVAELAAHGVKEWDKRNRGGEQAAQAEAQPQSQPQARAEEEPPPPVRAPASPSGRSSVTVEELPAR</sequence>
<evidence type="ECO:0000256" key="2">
    <source>
        <dbReference type="SAM" id="SignalP"/>
    </source>
</evidence>
<feature type="region of interest" description="Disordered" evidence="1">
    <location>
        <begin position="35"/>
        <end position="88"/>
    </location>
</feature>
<reference evidence="3 4" key="1">
    <citation type="journal article" date="2014" name="Genome Announc.">
        <title>Draft Genome Sequence of Magnetospirillum sp. Strain SO-1, a Freshwater Magnetotactic Bacterium Isolated from the Ol'khovka River, Russia.</title>
        <authorList>
            <person name="Grouzdev D.S."/>
            <person name="Dziuba M.V."/>
            <person name="Sukhacheva M.S."/>
            <person name="Mardanov A.V."/>
            <person name="Beletskiy A.V."/>
            <person name="Kuznetsov B.B."/>
            <person name="Skryabin K.G."/>
        </authorList>
    </citation>
    <scope>NUCLEOTIDE SEQUENCE [LARGE SCALE GENOMIC DNA]</scope>
    <source>
        <strain evidence="3 4">SO-1</strain>
    </source>
</reference>
<comment type="caution">
    <text evidence="3">The sequence shown here is derived from an EMBL/GenBank/DDBJ whole genome shotgun (WGS) entry which is preliminary data.</text>
</comment>
<proteinExistence type="predicted"/>
<keyword evidence="2" id="KW-0732">Signal</keyword>
<feature type="signal peptide" evidence="2">
    <location>
        <begin position="1"/>
        <end position="25"/>
    </location>
</feature>
<gene>
    <name evidence="3" type="ORF">H261_01017</name>
</gene>
<accession>M2YFL4</accession>
<protein>
    <submittedName>
        <fullName evidence="3">Uncharacterized protein</fullName>
    </submittedName>
</protein>
<name>M2YFL4_9PROT</name>
<feature type="compositionally biased region" description="Low complexity" evidence="1">
    <location>
        <begin position="70"/>
        <end position="79"/>
    </location>
</feature>
<keyword evidence="4" id="KW-1185">Reference proteome</keyword>
<dbReference type="EMBL" id="AONQ01000002">
    <property type="protein sequence ID" value="EME71786.1"/>
    <property type="molecule type" value="Genomic_DNA"/>
</dbReference>
<dbReference type="PROSITE" id="PS51257">
    <property type="entry name" value="PROKAR_LIPOPROTEIN"/>
    <property type="match status" value="1"/>
</dbReference>